<evidence type="ECO:0000313" key="14">
    <source>
        <dbReference type="EMBL" id="ALR71052.1"/>
    </source>
</evidence>
<dbReference type="GeneID" id="30144401"/>
<dbReference type="EMBL" id="KR815470">
    <property type="protein sequence ID" value="ALR72309.1"/>
    <property type="molecule type" value="Genomic_DNA"/>
</dbReference>
<evidence type="ECO:0000313" key="16">
    <source>
        <dbReference type="EMBL" id="ALR71367.1"/>
    </source>
</evidence>
<evidence type="ECO:0000313" key="25">
    <source>
        <dbReference type="Proteomes" id="UP000201478"/>
    </source>
</evidence>
<evidence type="ECO:0000313" key="24">
    <source>
        <dbReference type="EMBL" id="AXE72320.1"/>
    </source>
</evidence>
<evidence type="ECO:0000313" key="13">
    <source>
        <dbReference type="EMBL" id="ALR70894.1"/>
    </source>
</evidence>
<accession>A0A0S3IZA7</accession>
<dbReference type="PIRSF" id="PIRSF000476">
    <property type="entry name" value="Ecdystd_UDP_glucosyltfrase"/>
    <property type="match status" value="1"/>
</dbReference>
<evidence type="ECO:0000313" key="23">
    <source>
        <dbReference type="EMBL" id="AXE72171.1"/>
    </source>
</evidence>
<evidence type="ECO:0000313" key="22">
    <source>
        <dbReference type="EMBL" id="ALR72467.1"/>
    </source>
</evidence>
<dbReference type="EMBL" id="KR815460">
    <property type="protein sequence ID" value="ALR70737.1"/>
    <property type="molecule type" value="Genomic_DNA"/>
</dbReference>
<evidence type="ECO:0000313" key="9">
    <source>
        <dbReference type="EMBL" id="ALR70110.1"/>
    </source>
</evidence>
<evidence type="ECO:0000256" key="3">
    <source>
        <dbReference type="ARBA" id="ARBA00022676"/>
    </source>
</evidence>
<dbReference type="EMBL" id="KR815469">
    <property type="protein sequence ID" value="ALR72151.1"/>
    <property type="molecule type" value="Genomic_DNA"/>
</dbReference>
<dbReference type="EMBL" id="MG746626">
    <property type="protein sequence ID" value="AXE72320.1"/>
    <property type="molecule type" value="Genomic_DNA"/>
</dbReference>
<dbReference type="Proteomes" id="UP000201478">
    <property type="component" value="Segment"/>
</dbReference>
<reference evidence="16 25" key="1">
    <citation type="journal article" date="2015" name="Genome Biol. Evol.">
        <title>The Pangenome of the Anticarsia gemmatalis Multiple Nucleopolyhedrovirus (AgMNPV).</title>
        <authorList>
            <person name="Brito A.F."/>
            <person name="Braconi C.T."/>
            <person name="Weidmann M."/>
            <person name="Dilcher M."/>
            <person name="Alves J.M."/>
            <person name="Gruber A."/>
            <person name="Zanotto P.M."/>
        </authorList>
    </citation>
    <scope>NUCLEOTIDE SEQUENCE</scope>
    <source>
        <strain evidence="8">AgMNPV-26</strain>
        <strain evidence="9">AgMNPV-27</strain>
        <strain evidence="10">AgMNPV-28</strain>
        <strain evidence="11">AgMNPV-29</strain>
        <strain evidence="12">AgMNPV-31</strain>
        <strain evidence="13">AgMNPV-32</strain>
        <strain evidence="14">AgMNPV-33</strain>
        <strain evidence="15">AgMNPV-34</strain>
        <strain evidence="16">AgMNPV-35</strain>
        <strain evidence="17">AgMNPV-36</strain>
        <strain evidence="18">AgMNPV-37</strain>
        <strain evidence="19">AgMNPV-39</strain>
        <strain evidence="20">AgMNPV-40</strain>
        <strain evidence="21">AgMNPV-42</strain>
        <strain evidence="22">AgMNPV-43</strain>
    </source>
</reference>
<evidence type="ECO:0000313" key="17">
    <source>
        <dbReference type="EMBL" id="ALR71524.1"/>
    </source>
</evidence>
<evidence type="ECO:0000313" key="21">
    <source>
        <dbReference type="EMBL" id="ALR72309.1"/>
    </source>
</evidence>
<dbReference type="EMBL" id="MG746625">
    <property type="protein sequence ID" value="AXE72171.1"/>
    <property type="molecule type" value="Genomic_DNA"/>
</dbReference>
<evidence type="ECO:0000313" key="12">
    <source>
        <dbReference type="EMBL" id="ALR70737.1"/>
    </source>
</evidence>
<comment type="function">
    <text evidence="6">Catalyzes the transfer of glucose from UDP-glucose to ecdysteroids which are insect molting hormones.</text>
</comment>
<evidence type="ECO:0000313" key="11">
    <source>
        <dbReference type="EMBL" id="ALR70424.1"/>
    </source>
</evidence>
<dbReference type="EC" id="2.4.1.-" evidence="6"/>
<evidence type="ECO:0000313" key="20">
    <source>
        <dbReference type="EMBL" id="ALR72151.1"/>
    </source>
</evidence>
<gene>
    <name evidence="16" type="ORF">AGNV_149</name>
</gene>
<protein>
    <recommendedName>
        <fullName evidence="2 6">Ecdysteroid UDP-glucosyltransferase</fullName>
        <ecNumber evidence="6">2.4.1.-</ecNumber>
    </recommendedName>
</protein>
<dbReference type="SUPFAM" id="SSF53756">
    <property type="entry name" value="UDP-Glycosyltransferase/glycogen phosphorylase"/>
    <property type="match status" value="1"/>
</dbReference>
<dbReference type="EMBL" id="KR815462">
    <property type="protein sequence ID" value="ALR71052.1"/>
    <property type="molecule type" value="Genomic_DNA"/>
</dbReference>
<dbReference type="EMBL" id="KR815456">
    <property type="protein sequence ID" value="ALR70110.1"/>
    <property type="molecule type" value="Genomic_DNA"/>
</dbReference>
<dbReference type="EMBL" id="KR815466">
    <property type="protein sequence ID" value="ALR71681.1"/>
    <property type="molecule type" value="Genomic_DNA"/>
</dbReference>
<dbReference type="InterPro" id="IPR050271">
    <property type="entry name" value="UDP-glycosyltransferase"/>
</dbReference>
<dbReference type="FunFam" id="3.40.50.2000:FF:000021">
    <property type="entry name" value="UDP-glucuronosyltransferase"/>
    <property type="match status" value="1"/>
</dbReference>
<evidence type="ECO:0000313" key="15">
    <source>
        <dbReference type="EMBL" id="ALR71210.1"/>
    </source>
</evidence>
<evidence type="ECO:0000313" key="18">
    <source>
        <dbReference type="EMBL" id="ALR71681.1"/>
    </source>
</evidence>
<dbReference type="InterPro" id="IPR016224">
    <property type="entry name" value="Ecdysteroid_UDP-Glc_Trfase"/>
</dbReference>
<dbReference type="EMBL" id="KR815468">
    <property type="protein sequence ID" value="ALR71994.1"/>
    <property type="molecule type" value="Genomic_DNA"/>
</dbReference>
<dbReference type="EMBL" id="KR815458">
    <property type="protein sequence ID" value="ALR70424.1"/>
    <property type="molecule type" value="Genomic_DNA"/>
</dbReference>
<evidence type="ECO:0000313" key="19">
    <source>
        <dbReference type="EMBL" id="ALR71994.1"/>
    </source>
</evidence>
<dbReference type="GO" id="GO:0008194">
    <property type="term" value="F:UDP-glycosyltransferase activity"/>
    <property type="evidence" value="ECO:0007669"/>
    <property type="project" value="InterPro"/>
</dbReference>
<keyword evidence="5" id="KW-0732">Signal</keyword>
<keyword evidence="4 6" id="KW-0808">Transferase</keyword>
<dbReference type="Pfam" id="PF00201">
    <property type="entry name" value="UDPGT"/>
    <property type="match status" value="1"/>
</dbReference>
<dbReference type="EMBL" id="KR815457">
    <property type="protein sequence ID" value="ALR70267.1"/>
    <property type="molecule type" value="Genomic_DNA"/>
</dbReference>
<sequence>MIFILLTTLLAVSGAKTANILAVLPTPAYSHHLVYQAYVQALADKCHNVTVVKPQLFDYDAANKQRCGRIEQIDADMSSQQYKKLVASSGTFRKRGVVSDETTVTADNYMGLVEMFRDQFDNVHVKNFLATNRTFDVVVVEAFADYALVFGHLFRPAPVIQIAPGYGLAENFDAVGAVGRHPIHYPNIWRSSSIGNADGALIEWRLYNEFELLARRSDALLKLQFGPNTPTIRQLRNNVQLLLLNLHPVYDNNRPVPPSVQYLGGGLHLTLEPPQPLDIELEKRLNASVNGAVYVSFGSSIDTNSIHAEFLQMLLDTFAKLDNRTVLWKVDDAVAASLVLPRNVIAQKWFNQRGVLNHPNVVAFVTQGGLQSSDEALHARVPMVCLPMMGDQFHHSAKLEQFGVARALNTVTVSAAQLALAVGDVIANRLAYQLRMTDLLNVVAFDEATPADKAIKFTERVIRFGHDITRSACSLKSPSANTDYSDYFVRFPL</sequence>
<evidence type="ECO:0000256" key="6">
    <source>
        <dbReference type="PIRNR" id="PIRNR000476"/>
    </source>
</evidence>
<evidence type="ECO:0000256" key="1">
    <source>
        <dbReference type="ARBA" id="ARBA00009995"/>
    </source>
</evidence>
<dbReference type="PANTHER" id="PTHR48043">
    <property type="entry name" value="EG:EG0003.4 PROTEIN-RELATED"/>
    <property type="match status" value="1"/>
</dbReference>
<dbReference type="PANTHER" id="PTHR48043:SF145">
    <property type="entry name" value="FI06409P-RELATED"/>
    <property type="match status" value="1"/>
</dbReference>
<comment type="similarity">
    <text evidence="1 6 7">Belongs to the UDP-glycosyltransferase family.</text>
</comment>
<dbReference type="InterPro" id="IPR002213">
    <property type="entry name" value="UDP_glucos_trans"/>
</dbReference>
<evidence type="ECO:0000256" key="4">
    <source>
        <dbReference type="ARBA" id="ARBA00022679"/>
    </source>
</evidence>
<dbReference type="CDD" id="cd03784">
    <property type="entry name" value="GT1_Gtf-like"/>
    <property type="match status" value="1"/>
</dbReference>
<dbReference type="InterPro" id="IPR035595">
    <property type="entry name" value="UDP_glycos_trans_CS"/>
</dbReference>
<proteinExistence type="inferred from homology"/>
<dbReference type="PROSITE" id="PS00375">
    <property type="entry name" value="UDPGT"/>
    <property type="match status" value="1"/>
</dbReference>
<dbReference type="EMBL" id="KR815461">
    <property type="protein sequence ID" value="ALR70894.1"/>
    <property type="molecule type" value="Genomic_DNA"/>
</dbReference>
<keyword evidence="3 6" id="KW-0328">Glycosyltransferase</keyword>
<dbReference type="EMBL" id="KR815471">
    <property type="protein sequence ID" value="ALR72467.1"/>
    <property type="molecule type" value="Genomic_DNA"/>
</dbReference>
<dbReference type="EMBL" id="KR815455">
    <property type="protein sequence ID" value="ALR69952.1"/>
    <property type="molecule type" value="Genomic_DNA"/>
</dbReference>
<evidence type="ECO:0000256" key="5">
    <source>
        <dbReference type="ARBA" id="ARBA00022729"/>
    </source>
</evidence>
<evidence type="ECO:0000256" key="2">
    <source>
        <dbReference type="ARBA" id="ARBA00013904"/>
    </source>
</evidence>
<evidence type="ECO:0000256" key="7">
    <source>
        <dbReference type="RuleBase" id="RU003718"/>
    </source>
</evidence>
<evidence type="ECO:0000313" key="8">
    <source>
        <dbReference type="EMBL" id="ALR69952.1"/>
    </source>
</evidence>
<dbReference type="EMBL" id="KR815464">
    <property type="protein sequence ID" value="ALR71367.1"/>
    <property type="molecule type" value="Genomic_DNA"/>
</dbReference>
<dbReference type="EMBL" id="KR815465">
    <property type="protein sequence ID" value="ALR71524.1"/>
    <property type="molecule type" value="Genomic_DNA"/>
</dbReference>
<dbReference type="Gene3D" id="3.40.50.2000">
    <property type="entry name" value="Glycogen Phosphorylase B"/>
    <property type="match status" value="1"/>
</dbReference>
<dbReference type="RefSeq" id="YP_009316162.1">
    <property type="nucleotide sequence ID" value="NC_031761.1"/>
</dbReference>
<dbReference type="KEGG" id="vg:30144401"/>
<reference evidence="23" key="2">
    <citation type="submission" date="2018-01" db="EMBL/GenBank/DDBJ databases">
        <title>Biological and molecular characterization of two Anticarsia gemmatalis Multiple Nucleopolyhedrovirus clones exhibiting contrasting virulence variants.</title>
        <authorList>
            <person name="Ferreira B.C."/>
            <person name="Silva A.M.R."/>
            <person name="Melo F.L."/>
            <person name="Sanches M.M."/>
            <person name="Moscardi F."/>
            <person name="Ribeiro B.M."/>
            <person name="Sousa M.L."/>
        </authorList>
    </citation>
    <scope>NUCLEOTIDE SEQUENCE</scope>
    <source>
        <strain evidence="23">Ag-01</strain>
        <strain evidence="24">Ag-16</strain>
    </source>
</reference>
<dbReference type="EMBL" id="KR815463">
    <property type="protein sequence ID" value="ALR71210.1"/>
    <property type="molecule type" value="Genomic_DNA"/>
</dbReference>
<name>A0A0S3IZA7_9ABAC</name>
<organism evidence="16">
    <name type="scientific">Anticarsia gemmatalis multiple nucleopolyhedrovirus</name>
    <dbReference type="NCBI Taxonomy" id="268591"/>
    <lineage>
        <taxon>Viruses</taxon>
        <taxon>Viruses incertae sedis</taxon>
        <taxon>Naldaviricetes</taxon>
        <taxon>Lefavirales</taxon>
        <taxon>Baculoviridae</taxon>
        <taxon>Alphabaculovirus</taxon>
        <taxon>Alphabaculovirus angemmatalis</taxon>
    </lineage>
</organism>
<evidence type="ECO:0000313" key="10">
    <source>
        <dbReference type="EMBL" id="ALR70267.1"/>
    </source>
</evidence>